<evidence type="ECO:0000256" key="4">
    <source>
        <dbReference type="ARBA" id="ARBA00022679"/>
    </source>
</evidence>
<dbReference type="EC" id="2.7.13.3" evidence="2"/>
<dbReference type="SMART" id="SM00387">
    <property type="entry name" value="HATPase_c"/>
    <property type="match status" value="1"/>
</dbReference>
<dbReference type="Pfam" id="PF00512">
    <property type="entry name" value="HisKA"/>
    <property type="match status" value="1"/>
</dbReference>
<dbReference type="eggNOG" id="COG5002">
    <property type="taxonomic scope" value="Bacteria"/>
</dbReference>
<evidence type="ECO:0000313" key="10">
    <source>
        <dbReference type="Proteomes" id="UP000027616"/>
    </source>
</evidence>
<sequence>MFGTGVFVFQQYREANYRKQALENILKSYAGIIQRGGVTDALPSNLRVTIVKGDGQVIFDNEVEDLNSMDNHLQRPEIESALSKGEGVTIRHSQSKKQDFFYYAVRYGDNYLRVALPFDLELKSQLSNDNVFLLFFLLFFVAALIFVLVISDRFGNNISQLHRFATATDKGENIELNFIDNELGDISRQIAHNYNLLIESEARLAQEHQKLLESTETSRRMKHEMTGNIAHELKTPVAAVRGYIETLLSQKVPLERQQQFLLRCHDQIIRLSHLIDDISLITKIEEAPTLFAKESVNLLDTLNEVLYDLQEEITSAGDSVEDNLPDTLFVNGSRTLIYSIFRNLVENTLKYAGRGVTISVDLLAGSEEYYTISYRDNGAGISSEHFPRLFERFYRVDYGRSREGGGSGLGLSIVRNAVAIHRGEISVSTPPQGGVEFIFTLAVK</sequence>
<dbReference type="GO" id="GO:0016036">
    <property type="term" value="P:cellular response to phosphate starvation"/>
    <property type="evidence" value="ECO:0007669"/>
    <property type="project" value="TreeGrafter"/>
</dbReference>
<keyword evidence="7" id="KW-0472">Membrane</keyword>
<feature type="domain" description="Histidine kinase" evidence="8">
    <location>
        <begin position="228"/>
        <end position="444"/>
    </location>
</feature>
<dbReference type="Proteomes" id="UP000027616">
    <property type="component" value="Chromosome I"/>
</dbReference>
<dbReference type="SUPFAM" id="SSF47384">
    <property type="entry name" value="Homodimeric domain of signal transducing histidine kinase"/>
    <property type="match status" value="1"/>
</dbReference>
<dbReference type="STRING" id="1433126.BN938_2253"/>
<dbReference type="PANTHER" id="PTHR45453">
    <property type="entry name" value="PHOSPHATE REGULON SENSOR PROTEIN PHOR"/>
    <property type="match status" value="1"/>
</dbReference>
<dbReference type="SUPFAM" id="SSF55874">
    <property type="entry name" value="ATPase domain of HSP90 chaperone/DNA topoisomerase II/histidine kinase"/>
    <property type="match status" value="1"/>
</dbReference>
<protein>
    <recommendedName>
        <fullName evidence="2">histidine kinase</fullName>
        <ecNumber evidence="2">2.7.13.3</ecNumber>
    </recommendedName>
</protein>
<evidence type="ECO:0000256" key="2">
    <source>
        <dbReference type="ARBA" id="ARBA00012438"/>
    </source>
</evidence>
<evidence type="ECO:0000256" key="3">
    <source>
        <dbReference type="ARBA" id="ARBA00022553"/>
    </source>
</evidence>
<evidence type="ECO:0000256" key="1">
    <source>
        <dbReference type="ARBA" id="ARBA00000085"/>
    </source>
</evidence>
<organism evidence="9 10">
    <name type="scientific">Mucinivorans hirudinis</name>
    <dbReference type="NCBI Taxonomy" id="1433126"/>
    <lineage>
        <taxon>Bacteria</taxon>
        <taxon>Pseudomonadati</taxon>
        <taxon>Bacteroidota</taxon>
        <taxon>Bacteroidia</taxon>
        <taxon>Bacteroidales</taxon>
        <taxon>Rikenellaceae</taxon>
        <taxon>Mucinivorans</taxon>
    </lineage>
</organism>
<dbReference type="InterPro" id="IPR036890">
    <property type="entry name" value="HATPase_C_sf"/>
</dbReference>
<dbReference type="AlphaFoldDB" id="A0A060R9N3"/>
<dbReference type="HOGENOM" id="CLU_000445_89_2_10"/>
<evidence type="ECO:0000313" key="9">
    <source>
        <dbReference type="EMBL" id="CDN32325.1"/>
    </source>
</evidence>
<dbReference type="Gene3D" id="3.30.565.10">
    <property type="entry name" value="Histidine kinase-like ATPase, C-terminal domain"/>
    <property type="match status" value="1"/>
</dbReference>
<dbReference type="SMART" id="SM00388">
    <property type="entry name" value="HisKA"/>
    <property type="match status" value="1"/>
</dbReference>
<dbReference type="GO" id="GO:0004721">
    <property type="term" value="F:phosphoprotein phosphatase activity"/>
    <property type="evidence" value="ECO:0007669"/>
    <property type="project" value="TreeGrafter"/>
</dbReference>
<dbReference type="Pfam" id="PF02518">
    <property type="entry name" value="HATPase_c"/>
    <property type="match status" value="1"/>
</dbReference>
<comment type="catalytic activity">
    <reaction evidence="1">
        <text>ATP + protein L-histidine = ADP + protein N-phospho-L-histidine.</text>
        <dbReference type="EC" id="2.7.13.3"/>
    </reaction>
</comment>
<dbReference type="InterPro" id="IPR050351">
    <property type="entry name" value="BphY/WalK/GraS-like"/>
</dbReference>
<gene>
    <name evidence="9" type="ORF">BN938_2253</name>
</gene>
<keyword evidence="7" id="KW-1133">Transmembrane helix</keyword>
<dbReference type="GO" id="GO:0005886">
    <property type="term" value="C:plasma membrane"/>
    <property type="evidence" value="ECO:0007669"/>
    <property type="project" value="TreeGrafter"/>
</dbReference>
<dbReference type="KEGG" id="rbc:BN938_2253"/>
<keyword evidence="6" id="KW-0902">Two-component regulatory system</keyword>
<reference evidence="9 10" key="1">
    <citation type="journal article" date="2015" name="Genome Announc.">
        <title>Complete Genome Sequence of the Novel Leech Symbiont Mucinivorans hirudinis M3T.</title>
        <authorList>
            <person name="Nelson M.C."/>
            <person name="Bomar L."/>
            <person name="Graf J."/>
        </authorList>
    </citation>
    <scope>NUCLEOTIDE SEQUENCE [LARGE SCALE GENOMIC DNA]</scope>
    <source>
        <strain evidence="10">M3</strain>
    </source>
</reference>
<keyword evidence="5" id="KW-0418">Kinase</keyword>
<dbReference type="PANTHER" id="PTHR45453:SF1">
    <property type="entry name" value="PHOSPHATE REGULON SENSOR PROTEIN PHOR"/>
    <property type="match status" value="1"/>
</dbReference>
<proteinExistence type="predicted"/>
<dbReference type="CDD" id="cd00082">
    <property type="entry name" value="HisKA"/>
    <property type="match status" value="1"/>
</dbReference>
<dbReference type="PROSITE" id="PS50109">
    <property type="entry name" value="HIS_KIN"/>
    <property type="match status" value="1"/>
</dbReference>
<dbReference type="PRINTS" id="PR00344">
    <property type="entry name" value="BCTRLSENSOR"/>
</dbReference>
<keyword evidence="7" id="KW-0812">Transmembrane</keyword>
<dbReference type="Gene3D" id="1.10.287.130">
    <property type="match status" value="1"/>
</dbReference>
<keyword evidence="4 9" id="KW-0808">Transferase</keyword>
<dbReference type="GO" id="GO:0000155">
    <property type="term" value="F:phosphorelay sensor kinase activity"/>
    <property type="evidence" value="ECO:0007669"/>
    <property type="project" value="InterPro"/>
</dbReference>
<name>A0A060R9N3_9BACT</name>
<evidence type="ECO:0000259" key="8">
    <source>
        <dbReference type="PROSITE" id="PS50109"/>
    </source>
</evidence>
<feature type="transmembrane region" description="Helical" evidence="7">
    <location>
        <begin position="131"/>
        <end position="150"/>
    </location>
</feature>
<evidence type="ECO:0000256" key="7">
    <source>
        <dbReference type="SAM" id="Phobius"/>
    </source>
</evidence>
<dbReference type="InterPro" id="IPR004358">
    <property type="entry name" value="Sig_transdc_His_kin-like_C"/>
</dbReference>
<dbReference type="InterPro" id="IPR003661">
    <property type="entry name" value="HisK_dim/P_dom"/>
</dbReference>
<dbReference type="FunFam" id="3.30.565.10:FF:000006">
    <property type="entry name" value="Sensor histidine kinase WalK"/>
    <property type="match status" value="1"/>
</dbReference>
<evidence type="ECO:0000256" key="5">
    <source>
        <dbReference type="ARBA" id="ARBA00022777"/>
    </source>
</evidence>
<accession>A0A060R9N3</accession>
<dbReference type="CDD" id="cd00075">
    <property type="entry name" value="HATPase"/>
    <property type="match status" value="1"/>
</dbReference>
<evidence type="ECO:0000256" key="6">
    <source>
        <dbReference type="ARBA" id="ARBA00023012"/>
    </source>
</evidence>
<keyword evidence="10" id="KW-1185">Reference proteome</keyword>
<keyword evidence="3" id="KW-0597">Phosphoprotein</keyword>
<dbReference type="InterPro" id="IPR003594">
    <property type="entry name" value="HATPase_dom"/>
</dbReference>
<dbReference type="EMBL" id="HG934468">
    <property type="protein sequence ID" value="CDN32325.1"/>
    <property type="molecule type" value="Genomic_DNA"/>
</dbReference>
<dbReference type="InterPro" id="IPR036097">
    <property type="entry name" value="HisK_dim/P_sf"/>
</dbReference>
<dbReference type="InterPro" id="IPR005467">
    <property type="entry name" value="His_kinase_dom"/>
</dbReference>